<evidence type="ECO:0000313" key="1">
    <source>
        <dbReference type="EMBL" id="TFK64566.1"/>
    </source>
</evidence>
<reference evidence="1 2" key="1">
    <citation type="journal article" date="2019" name="Nat. Ecol. Evol.">
        <title>Megaphylogeny resolves global patterns of mushroom evolution.</title>
        <authorList>
            <person name="Varga T."/>
            <person name="Krizsan K."/>
            <person name="Foldi C."/>
            <person name="Dima B."/>
            <person name="Sanchez-Garcia M."/>
            <person name="Sanchez-Ramirez S."/>
            <person name="Szollosi G.J."/>
            <person name="Szarkandi J.G."/>
            <person name="Papp V."/>
            <person name="Albert L."/>
            <person name="Andreopoulos W."/>
            <person name="Angelini C."/>
            <person name="Antonin V."/>
            <person name="Barry K.W."/>
            <person name="Bougher N.L."/>
            <person name="Buchanan P."/>
            <person name="Buyck B."/>
            <person name="Bense V."/>
            <person name="Catcheside P."/>
            <person name="Chovatia M."/>
            <person name="Cooper J."/>
            <person name="Damon W."/>
            <person name="Desjardin D."/>
            <person name="Finy P."/>
            <person name="Geml J."/>
            <person name="Haridas S."/>
            <person name="Hughes K."/>
            <person name="Justo A."/>
            <person name="Karasinski D."/>
            <person name="Kautmanova I."/>
            <person name="Kiss B."/>
            <person name="Kocsube S."/>
            <person name="Kotiranta H."/>
            <person name="LaButti K.M."/>
            <person name="Lechner B.E."/>
            <person name="Liimatainen K."/>
            <person name="Lipzen A."/>
            <person name="Lukacs Z."/>
            <person name="Mihaltcheva S."/>
            <person name="Morgado L.N."/>
            <person name="Niskanen T."/>
            <person name="Noordeloos M.E."/>
            <person name="Ohm R.A."/>
            <person name="Ortiz-Santana B."/>
            <person name="Ovrebo C."/>
            <person name="Racz N."/>
            <person name="Riley R."/>
            <person name="Savchenko A."/>
            <person name="Shiryaev A."/>
            <person name="Soop K."/>
            <person name="Spirin V."/>
            <person name="Szebenyi C."/>
            <person name="Tomsovsky M."/>
            <person name="Tulloss R.E."/>
            <person name="Uehling J."/>
            <person name="Grigoriev I.V."/>
            <person name="Vagvolgyi C."/>
            <person name="Papp T."/>
            <person name="Martin F.M."/>
            <person name="Miettinen O."/>
            <person name="Hibbett D.S."/>
            <person name="Nagy L.G."/>
        </authorList>
    </citation>
    <scope>NUCLEOTIDE SEQUENCE [LARGE SCALE GENOMIC DNA]</scope>
    <source>
        <strain evidence="1 2">NL-1719</strain>
    </source>
</reference>
<name>A0ACD3AFU6_9AGAR</name>
<organism evidence="1 2">
    <name type="scientific">Pluteus cervinus</name>
    <dbReference type="NCBI Taxonomy" id="181527"/>
    <lineage>
        <taxon>Eukaryota</taxon>
        <taxon>Fungi</taxon>
        <taxon>Dikarya</taxon>
        <taxon>Basidiomycota</taxon>
        <taxon>Agaricomycotina</taxon>
        <taxon>Agaricomycetes</taxon>
        <taxon>Agaricomycetidae</taxon>
        <taxon>Agaricales</taxon>
        <taxon>Pluteineae</taxon>
        <taxon>Pluteaceae</taxon>
        <taxon>Pluteus</taxon>
    </lineage>
</organism>
<dbReference type="EMBL" id="ML208470">
    <property type="protein sequence ID" value="TFK64566.1"/>
    <property type="molecule type" value="Genomic_DNA"/>
</dbReference>
<sequence length="522" mass="58042">MDSDTSQTSDHDHLLKTDVLNSLLPIPSDVADGLAPVLPFRFRYMDLMRLVNSSNYHLPGLVYIPDEWDRLTKLIDSGPTDQEGSAILTGQRGIGKTLYLYYRLIQRIINAEPTMLQCPDGQVVLIKDQIYRVRPNTPPALSEDVLALVDADVSSCTPDSGLLGSGRAKIVVASPLARERIADGSVHVSKNLRIFMGGADINLYRLQLSVAGCGMVPRTCLQGALSEANLRAEMEFINRAIRGGSVPRLVEVMRQVESDTVTGHIPDRWLHIHPTESRIPHVVLRPVSQWAFNAIDTQLAEVNPNLVCKLYDEVQFRREAANWRRNIWECRVHAFFQSLPSQRAFPATSLDDPSRTVEITFPPGEFCQSFGPIQSFTGQLKSFIQTQSIYLRSRSPAVVCPSFGAFLYHHDFAVQGVQPLLGLQITDTALHPVSIEGLKMIVKALTGDPILEDLRPSIDNKLAIVFVVPEHILVSFSKRPLAGSLSAWDRKISQYVLGLNDDVWKAGPWRDTEGFCGQEATL</sequence>
<keyword evidence="2" id="KW-1185">Reference proteome</keyword>
<accession>A0ACD3AFU6</accession>
<proteinExistence type="predicted"/>
<evidence type="ECO:0000313" key="2">
    <source>
        <dbReference type="Proteomes" id="UP000308600"/>
    </source>
</evidence>
<dbReference type="Proteomes" id="UP000308600">
    <property type="component" value="Unassembled WGS sequence"/>
</dbReference>
<gene>
    <name evidence="1" type="ORF">BDN72DRAFT_901473</name>
</gene>
<protein>
    <submittedName>
        <fullName evidence="1">Uncharacterized protein</fullName>
    </submittedName>
</protein>